<dbReference type="Proteomes" id="UP000321118">
    <property type="component" value="Unassembled WGS sequence"/>
</dbReference>
<gene>
    <name evidence="4" type="ORF">CXY01_34180</name>
</gene>
<dbReference type="InterPro" id="IPR013974">
    <property type="entry name" value="SAF"/>
</dbReference>
<dbReference type="RefSeq" id="WP_146929741.1">
    <property type="nucleotide sequence ID" value="NZ_BJUB01000012.1"/>
</dbReference>
<accession>A0A510V7Q0</accession>
<proteinExistence type="predicted"/>
<evidence type="ECO:0000313" key="4">
    <source>
        <dbReference type="EMBL" id="GEK22898.1"/>
    </source>
</evidence>
<name>A0A510V7Q0_9CELL</name>
<feature type="compositionally biased region" description="Basic and acidic residues" evidence="1">
    <location>
        <begin position="13"/>
        <end position="25"/>
    </location>
</feature>
<dbReference type="SMART" id="SM00858">
    <property type="entry name" value="SAF"/>
    <property type="match status" value="1"/>
</dbReference>
<dbReference type="EMBL" id="BJUB01000012">
    <property type="protein sequence ID" value="GEK22898.1"/>
    <property type="molecule type" value="Genomic_DNA"/>
</dbReference>
<dbReference type="Pfam" id="PF08666">
    <property type="entry name" value="SAF"/>
    <property type="match status" value="1"/>
</dbReference>
<dbReference type="OrthoDB" id="5185591at2"/>
<feature type="region of interest" description="Disordered" evidence="1">
    <location>
        <begin position="1"/>
        <end position="41"/>
    </location>
</feature>
<feature type="domain" description="SAF" evidence="3">
    <location>
        <begin position="74"/>
        <end position="136"/>
    </location>
</feature>
<keyword evidence="5" id="KW-1185">Reference proteome</keyword>
<comment type="caution">
    <text evidence="4">The sequence shown here is derived from an EMBL/GenBank/DDBJ whole genome shotgun (WGS) entry which is preliminary data.</text>
</comment>
<dbReference type="AlphaFoldDB" id="A0A510V7Q0"/>
<organism evidence="4 5">
    <name type="scientific">Cellulomonas xylanilytica</name>
    <dbReference type="NCBI Taxonomy" id="233583"/>
    <lineage>
        <taxon>Bacteria</taxon>
        <taxon>Bacillati</taxon>
        <taxon>Actinomycetota</taxon>
        <taxon>Actinomycetes</taxon>
        <taxon>Micrococcales</taxon>
        <taxon>Cellulomonadaceae</taxon>
        <taxon>Cellulomonas</taxon>
    </lineage>
</organism>
<keyword evidence="2" id="KW-0472">Membrane</keyword>
<keyword evidence="2" id="KW-0812">Transmembrane</keyword>
<sequence>MTVNTSTSAPDGAQDRRRAREDRGLKPASAAARTDRLPPAPRERRPLLAAFAVLLIVGGAAAAGLLAVRSDTRVPVLIAARDIAVGQEITADDVSTTQVASEGTLLIPASQEDLVVGQFADITVTKGQLLDTTMLTTTRTLQEGKVAVGASLAEGRAPASGLVAGDIVQLVRVTEGKGTVMVPNALVSSTSGTDEESTTGSGATTVTFIVDAGEGAAIAGVAAEGQLSAVLVTRGAPLDGEG</sequence>
<evidence type="ECO:0000313" key="5">
    <source>
        <dbReference type="Proteomes" id="UP000321118"/>
    </source>
</evidence>
<feature type="transmembrane region" description="Helical" evidence="2">
    <location>
        <begin position="47"/>
        <end position="68"/>
    </location>
</feature>
<evidence type="ECO:0000256" key="1">
    <source>
        <dbReference type="SAM" id="MobiDB-lite"/>
    </source>
</evidence>
<keyword evidence="2" id="KW-1133">Transmembrane helix</keyword>
<evidence type="ECO:0000256" key="2">
    <source>
        <dbReference type="SAM" id="Phobius"/>
    </source>
</evidence>
<evidence type="ECO:0000259" key="3">
    <source>
        <dbReference type="SMART" id="SM00858"/>
    </source>
</evidence>
<protein>
    <recommendedName>
        <fullName evidence="3">SAF domain-containing protein</fullName>
    </recommendedName>
</protein>
<reference evidence="4 5" key="1">
    <citation type="submission" date="2019-07" db="EMBL/GenBank/DDBJ databases">
        <title>Whole genome shotgun sequence of Cellulomonas xylanilytica NBRC 101102.</title>
        <authorList>
            <person name="Hosoyama A."/>
            <person name="Uohara A."/>
            <person name="Ohji S."/>
            <person name="Ichikawa N."/>
        </authorList>
    </citation>
    <scope>NUCLEOTIDE SEQUENCE [LARGE SCALE GENOMIC DNA]</scope>
    <source>
        <strain evidence="4 5">NBRC 101102</strain>
    </source>
</reference>
<dbReference type="CDD" id="cd11614">
    <property type="entry name" value="SAF_CpaB_FlgA_like"/>
    <property type="match status" value="1"/>
</dbReference>
<dbReference type="Gene3D" id="3.90.1210.10">
    <property type="entry name" value="Antifreeze-like/N-acetylneuraminic acid synthase C-terminal domain"/>
    <property type="match status" value="1"/>
</dbReference>